<sequence>MGNNVLTEAEAERVDAVVIGAGVVGLAVARQLALAGREVLVLEAEGRIGAGISSRNSEVIHAGMYYPKSSLKARLCVAGNRMLRDYARDRGVTHKMVGKLIVATDEAEAKALDGILAKGLDNGVEGLHAIPASEARALEPELDCVAALFSPATGIVDTHGLMLALQGEAEAKGASVVFMSPVTAGRAAEGGHLLAVGGVEPMTLLAKSVVVAAGLSAPALGTALGLREVPPAHLCKGNYFGLTGKTPFTRLVYPVPVAAGLGVHFTLDLAGRGRFGPDVEWVEHEDYVVDPRRGDSFYAAIRRYWPGLKDGALEPAYAGIRPKIQAEGEPARDFVIHGPAQTGAPGVAALYGIESPGLTSCLAIARLVGEMLA</sequence>
<protein>
    <submittedName>
        <fullName evidence="7">FAD-dependent oxidoreductase</fullName>
    </submittedName>
</protein>
<evidence type="ECO:0000256" key="2">
    <source>
        <dbReference type="ARBA" id="ARBA00022630"/>
    </source>
</evidence>
<dbReference type="PANTHER" id="PTHR43104">
    <property type="entry name" value="L-2-HYDROXYGLUTARATE DEHYDROGENASE, MITOCHONDRIAL"/>
    <property type="match status" value="1"/>
</dbReference>
<name>A0A178MRY5_9PROT</name>
<proteinExistence type="inferred from homology"/>
<evidence type="ECO:0000313" key="7">
    <source>
        <dbReference type="EMBL" id="OAN52269.1"/>
    </source>
</evidence>
<comment type="cofactor">
    <cofactor evidence="1">
        <name>FAD</name>
        <dbReference type="ChEBI" id="CHEBI:57692"/>
    </cofactor>
</comment>
<dbReference type="Proteomes" id="UP000078428">
    <property type="component" value="Unassembled WGS sequence"/>
</dbReference>
<dbReference type="Gene3D" id="3.50.50.60">
    <property type="entry name" value="FAD/NAD(P)-binding domain"/>
    <property type="match status" value="1"/>
</dbReference>
<dbReference type="PANTHER" id="PTHR43104:SF4">
    <property type="entry name" value="L-2-HYDROXYGLUTARATE DEHYDROGENASE, MITOCHONDRIAL"/>
    <property type="match status" value="1"/>
</dbReference>
<evidence type="ECO:0000256" key="3">
    <source>
        <dbReference type="ARBA" id="ARBA00022827"/>
    </source>
</evidence>
<keyword evidence="3" id="KW-0274">FAD</keyword>
<organism evidence="7 8">
    <name type="scientific">Paramagnetospirillum marisnigri</name>
    <dbReference type="NCBI Taxonomy" id="1285242"/>
    <lineage>
        <taxon>Bacteria</taxon>
        <taxon>Pseudomonadati</taxon>
        <taxon>Pseudomonadota</taxon>
        <taxon>Alphaproteobacteria</taxon>
        <taxon>Rhodospirillales</taxon>
        <taxon>Magnetospirillaceae</taxon>
        <taxon>Paramagnetospirillum</taxon>
    </lineage>
</organism>
<dbReference type="InterPro" id="IPR036188">
    <property type="entry name" value="FAD/NAD-bd_sf"/>
</dbReference>
<dbReference type="Pfam" id="PF01266">
    <property type="entry name" value="DAO"/>
    <property type="match status" value="1"/>
</dbReference>
<comment type="similarity">
    <text evidence="5">Belongs to the L2HGDH family.</text>
</comment>
<dbReference type="STRING" id="1285242.A6A04_00825"/>
<dbReference type="InterPro" id="IPR006076">
    <property type="entry name" value="FAD-dep_OxRdtase"/>
</dbReference>
<reference evidence="7 8" key="1">
    <citation type="submission" date="2016-04" db="EMBL/GenBank/DDBJ databases">
        <title>Draft genome sequence of freshwater magnetotactic bacteria Magnetospirillum marisnigri SP-1 and Magnetospirillum moscoviense BB-1.</title>
        <authorList>
            <person name="Koziaeva V."/>
            <person name="Dziuba M.V."/>
            <person name="Ivanov T.M."/>
            <person name="Kuznetsov B."/>
            <person name="Grouzdev D.S."/>
        </authorList>
    </citation>
    <scope>NUCLEOTIDE SEQUENCE [LARGE SCALE GENOMIC DNA]</scope>
    <source>
        <strain evidence="7 8">SP-1</strain>
    </source>
</reference>
<evidence type="ECO:0000313" key="8">
    <source>
        <dbReference type="Proteomes" id="UP000078428"/>
    </source>
</evidence>
<evidence type="ECO:0000256" key="4">
    <source>
        <dbReference type="ARBA" id="ARBA00023002"/>
    </source>
</evidence>
<keyword evidence="2" id="KW-0285">Flavoprotein</keyword>
<accession>A0A178MRY5</accession>
<dbReference type="RefSeq" id="WP_068491121.1">
    <property type="nucleotide sequence ID" value="NZ_LWQT01000044.1"/>
</dbReference>
<feature type="domain" description="FAD dependent oxidoreductase" evidence="6">
    <location>
        <begin position="15"/>
        <end position="371"/>
    </location>
</feature>
<dbReference type="OrthoDB" id="9801699at2"/>
<dbReference type="EMBL" id="LWQT01000044">
    <property type="protein sequence ID" value="OAN52269.1"/>
    <property type="molecule type" value="Genomic_DNA"/>
</dbReference>
<dbReference type="Gene3D" id="3.30.9.10">
    <property type="entry name" value="D-Amino Acid Oxidase, subunit A, domain 2"/>
    <property type="match status" value="1"/>
</dbReference>
<dbReference type="SUPFAM" id="SSF51905">
    <property type="entry name" value="FAD/NAD(P)-binding domain"/>
    <property type="match status" value="1"/>
</dbReference>
<dbReference type="GO" id="GO:0047545">
    <property type="term" value="F:(S)-2-hydroxyglutarate dehydrogenase activity"/>
    <property type="evidence" value="ECO:0007669"/>
    <property type="project" value="TreeGrafter"/>
</dbReference>
<evidence type="ECO:0000259" key="6">
    <source>
        <dbReference type="Pfam" id="PF01266"/>
    </source>
</evidence>
<evidence type="ECO:0000256" key="5">
    <source>
        <dbReference type="ARBA" id="ARBA00037941"/>
    </source>
</evidence>
<keyword evidence="8" id="KW-1185">Reference proteome</keyword>
<keyword evidence="4" id="KW-0560">Oxidoreductase</keyword>
<gene>
    <name evidence="7" type="ORF">A6A04_00825</name>
</gene>
<dbReference type="AlphaFoldDB" id="A0A178MRY5"/>
<comment type="caution">
    <text evidence="7">The sequence shown here is derived from an EMBL/GenBank/DDBJ whole genome shotgun (WGS) entry which is preliminary data.</text>
</comment>
<evidence type="ECO:0000256" key="1">
    <source>
        <dbReference type="ARBA" id="ARBA00001974"/>
    </source>
</evidence>